<gene>
    <name evidence="2" type="ORF">T459_30745</name>
</gene>
<evidence type="ECO:0000313" key="2">
    <source>
        <dbReference type="EMBL" id="PHT66320.1"/>
    </source>
</evidence>
<dbReference type="Proteomes" id="UP000222542">
    <property type="component" value="Unassembled WGS sequence"/>
</dbReference>
<reference evidence="2 3" key="1">
    <citation type="journal article" date="2014" name="Nat. Genet.">
        <title>Genome sequence of the hot pepper provides insights into the evolution of pungency in Capsicum species.</title>
        <authorList>
            <person name="Kim S."/>
            <person name="Park M."/>
            <person name="Yeom S.I."/>
            <person name="Kim Y.M."/>
            <person name="Lee J.M."/>
            <person name="Lee H.A."/>
            <person name="Seo E."/>
            <person name="Choi J."/>
            <person name="Cheong K."/>
            <person name="Kim K.T."/>
            <person name="Jung K."/>
            <person name="Lee G.W."/>
            <person name="Oh S.K."/>
            <person name="Bae C."/>
            <person name="Kim S.B."/>
            <person name="Lee H.Y."/>
            <person name="Kim S.Y."/>
            <person name="Kim M.S."/>
            <person name="Kang B.C."/>
            <person name="Jo Y.D."/>
            <person name="Yang H.B."/>
            <person name="Jeong H.J."/>
            <person name="Kang W.H."/>
            <person name="Kwon J.K."/>
            <person name="Shin C."/>
            <person name="Lim J.Y."/>
            <person name="Park J.H."/>
            <person name="Huh J.H."/>
            <person name="Kim J.S."/>
            <person name="Kim B.D."/>
            <person name="Cohen O."/>
            <person name="Paran I."/>
            <person name="Suh M.C."/>
            <person name="Lee S.B."/>
            <person name="Kim Y.K."/>
            <person name="Shin Y."/>
            <person name="Noh S.J."/>
            <person name="Park J."/>
            <person name="Seo Y.S."/>
            <person name="Kwon S.Y."/>
            <person name="Kim H.A."/>
            <person name="Park J.M."/>
            <person name="Kim H.J."/>
            <person name="Choi S.B."/>
            <person name="Bosland P.W."/>
            <person name="Reeves G."/>
            <person name="Jo S.H."/>
            <person name="Lee B.W."/>
            <person name="Cho H.T."/>
            <person name="Choi H.S."/>
            <person name="Lee M.S."/>
            <person name="Yu Y."/>
            <person name="Do Choi Y."/>
            <person name="Park B.S."/>
            <person name="van Deynze A."/>
            <person name="Ashrafi H."/>
            <person name="Hill T."/>
            <person name="Kim W.T."/>
            <person name="Pai H.S."/>
            <person name="Ahn H.K."/>
            <person name="Yeam I."/>
            <person name="Giovannoni J.J."/>
            <person name="Rose J.K."/>
            <person name="Sorensen I."/>
            <person name="Lee S.J."/>
            <person name="Kim R.W."/>
            <person name="Choi I.Y."/>
            <person name="Choi B.S."/>
            <person name="Lim J.S."/>
            <person name="Lee Y.H."/>
            <person name="Choi D."/>
        </authorList>
    </citation>
    <scope>NUCLEOTIDE SEQUENCE [LARGE SCALE GENOMIC DNA]</scope>
    <source>
        <strain evidence="3">cv. CM334</strain>
    </source>
</reference>
<keyword evidence="3" id="KW-1185">Reference proteome</keyword>
<dbReference type="InterPro" id="IPR050929">
    <property type="entry name" value="PFKA"/>
</dbReference>
<sequence length="94" mass="10418">MPLTLNGARLQFGQLLNDMNSGMPKISVPQPDNISFHSKVIDKSFSFDTTIEKAQRAINAENVEAQSTENGIGLVNLMDCYSGNMLVLSFMHRK</sequence>
<organism evidence="2 3">
    <name type="scientific">Capsicum annuum</name>
    <name type="common">Capsicum pepper</name>
    <dbReference type="NCBI Taxonomy" id="4072"/>
    <lineage>
        <taxon>Eukaryota</taxon>
        <taxon>Viridiplantae</taxon>
        <taxon>Streptophyta</taxon>
        <taxon>Embryophyta</taxon>
        <taxon>Tracheophyta</taxon>
        <taxon>Spermatophyta</taxon>
        <taxon>Magnoliopsida</taxon>
        <taxon>eudicotyledons</taxon>
        <taxon>Gunneridae</taxon>
        <taxon>Pentapetalae</taxon>
        <taxon>asterids</taxon>
        <taxon>lamiids</taxon>
        <taxon>Solanales</taxon>
        <taxon>Solanaceae</taxon>
        <taxon>Solanoideae</taxon>
        <taxon>Capsiceae</taxon>
        <taxon>Capsicum</taxon>
    </lineage>
</organism>
<dbReference type="GO" id="GO:0003872">
    <property type="term" value="F:6-phosphofructokinase activity"/>
    <property type="evidence" value="ECO:0007669"/>
    <property type="project" value="InterPro"/>
</dbReference>
<evidence type="ECO:0000313" key="3">
    <source>
        <dbReference type="Proteomes" id="UP000222542"/>
    </source>
</evidence>
<proteinExistence type="predicted"/>
<comment type="caution">
    <text evidence="2">The sequence shown here is derived from an EMBL/GenBank/DDBJ whole genome shotgun (WGS) entry which is preliminary data.</text>
</comment>
<reference evidence="2 3" key="2">
    <citation type="journal article" date="2017" name="Genome Biol.">
        <title>New reference genome sequences of hot pepper reveal the massive evolution of plant disease-resistance genes by retroduplication.</title>
        <authorList>
            <person name="Kim S."/>
            <person name="Park J."/>
            <person name="Yeom S.I."/>
            <person name="Kim Y.M."/>
            <person name="Seo E."/>
            <person name="Kim K.T."/>
            <person name="Kim M.S."/>
            <person name="Lee J.M."/>
            <person name="Cheong K."/>
            <person name="Shin H.S."/>
            <person name="Kim S.B."/>
            <person name="Han K."/>
            <person name="Lee J."/>
            <person name="Park M."/>
            <person name="Lee H.A."/>
            <person name="Lee H.Y."/>
            <person name="Lee Y."/>
            <person name="Oh S."/>
            <person name="Lee J.H."/>
            <person name="Choi E."/>
            <person name="Choi E."/>
            <person name="Lee S.E."/>
            <person name="Jeon J."/>
            <person name="Kim H."/>
            <person name="Choi G."/>
            <person name="Song H."/>
            <person name="Lee J."/>
            <person name="Lee S.C."/>
            <person name="Kwon J.K."/>
            <person name="Lee H.Y."/>
            <person name="Koo N."/>
            <person name="Hong Y."/>
            <person name="Kim R.W."/>
            <person name="Kang W.H."/>
            <person name="Huh J.H."/>
            <person name="Kang B.C."/>
            <person name="Yang T.J."/>
            <person name="Lee Y.H."/>
            <person name="Bennetzen J.L."/>
            <person name="Choi D."/>
        </authorList>
    </citation>
    <scope>NUCLEOTIDE SEQUENCE [LARGE SCALE GENOMIC DNA]</scope>
    <source>
        <strain evidence="3">cv. CM334</strain>
    </source>
</reference>
<dbReference type="STRING" id="4072.A0A2G2Y9A3"/>
<dbReference type="InterPro" id="IPR035966">
    <property type="entry name" value="PKF_sf"/>
</dbReference>
<dbReference type="SUPFAM" id="SSF53784">
    <property type="entry name" value="Phosphofructokinase"/>
    <property type="match status" value="1"/>
</dbReference>
<evidence type="ECO:0000256" key="1">
    <source>
        <dbReference type="ARBA" id="ARBA00022533"/>
    </source>
</evidence>
<name>A0A2G2Y9A3_CAPAN</name>
<accession>A0A2G2Y9A3</accession>
<dbReference type="PANTHER" id="PTHR45770">
    <property type="entry name" value="ATP-DEPENDENT 6-PHOSPHOFRUCTOKINASE 1"/>
    <property type="match status" value="1"/>
</dbReference>
<dbReference type="AlphaFoldDB" id="A0A2G2Y9A3"/>
<keyword evidence="1" id="KW-0021">Allosteric enzyme</keyword>
<dbReference type="Gramene" id="PHT66320">
    <property type="protein sequence ID" value="PHT66320"/>
    <property type="gene ID" value="T459_30745"/>
</dbReference>
<protein>
    <submittedName>
        <fullName evidence="2">Uncharacterized protein</fullName>
    </submittedName>
</protein>
<dbReference type="EMBL" id="AYRZ02000012">
    <property type="protein sequence ID" value="PHT66320.1"/>
    <property type="molecule type" value="Genomic_DNA"/>
</dbReference>